<dbReference type="InterPro" id="IPR017452">
    <property type="entry name" value="GPCR_Rhodpsn_7TM"/>
</dbReference>
<feature type="transmembrane region" description="Helical" evidence="5">
    <location>
        <begin position="293"/>
        <end position="316"/>
    </location>
</feature>
<evidence type="ECO:0000256" key="4">
    <source>
        <dbReference type="ARBA" id="ARBA00023136"/>
    </source>
</evidence>
<keyword evidence="8" id="KW-1185">Reference proteome</keyword>
<dbReference type="PANTHER" id="PTHR21643">
    <property type="entry name" value="G-PROTEIN COUPLED RECEPTORS FAMILY 1 PROFILE DOMAIN-CONTAINING PROTEIN-RELATED"/>
    <property type="match status" value="1"/>
</dbReference>
<dbReference type="CDD" id="cd00637">
    <property type="entry name" value="7tm_classA_rhodopsin-like"/>
    <property type="match status" value="1"/>
</dbReference>
<keyword evidence="4 5" id="KW-0472">Membrane</keyword>
<feature type="transmembrane region" description="Helical" evidence="5">
    <location>
        <begin position="118"/>
        <end position="136"/>
    </location>
</feature>
<dbReference type="EMBL" id="JBGFUD010000885">
    <property type="protein sequence ID" value="MFH4975400.1"/>
    <property type="molecule type" value="Genomic_DNA"/>
</dbReference>
<reference evidence="7 8" key="1">
    <citation type="submission" date="2024-08" db="EMBL/GenBank/DDBJ databases">
        <title>Gnathostoma spinigerum genome.</title>
        <authorList>
            <person name="Gonzalez-Bertolin B."/>
            <person name="Monzon S."/>
            <person name="Zaballos A."/>
            <person name="Jimenez P."/>
            <person name="Dekumyoy P."/>
            <person name="Varona S."/>
            <person name="Cuesta I."/>
            <person name="Sumanam S."/>
            <person name="Adisakwattana P."/>
            <person name="Gasser R.B."/>
            <person name="Hernandez-Gonzalez A."/>
            <person name="Young N.D."/>
            <person name="Perteguer M.J."/>
        </authorList>
    </citation>
    <scope>NUCLEOTIDE SEQUENCE [LARGE SCALE GENOMIC DNA]</scope>
    <source>
        <strain evidence="7">AL3</strain>
        <tissue evidence="7">Liver</tissue>
    </source>
</reference>
<gene>
    <name evidence="7" type="ORF">AB6A40_002109</name>
</gene>
<protein>
    <recommendedName>
        <fullName evidence="6">G-protein coupled receptors family 1 profile domain-containing protein</fullName>
    </recommendedName>
</protein>
<evidence type="ECO:0000313" key="7">
    <source>
        <dbReference type="EMBL" id="MFH4975400.1"/>
    </source>
</evidence>
<accession>A0ABD6E6T1</accession>
<feature type="transmembrane region" description="Helical" evidence="5">
    <location>
        <begin position="336"/>
        <end position="361"/>
    </location>
</feature>
<comment type="caution">
    <text evidence="7">The sequence shown here is derived from an EMBL/GenBank/DDBJ whole genome shotgun (WGS) entry which is preliminary data.</text>
</comment>
<dbReference type="PRINTS" id="PR00237">
    <property type="entry name" value="GPCRRHODOPSN"/>
</dbReference>
<dbReference type="InterPro" id="IPR000276">
    <property type="entry name" value="GPCR_Rhodpsn"/>
</dbReference>
<sequence>MIAISVHVSVMLPGFPIDSDILLRTVSTENFLLQTLCCLLMIMDKVSEFIDLPRNETTNADVTVSDTVEPICYESETFSSFQYAMDDMLLAASLAATIFNVIVICCALKLFKRSGDTVHLFIISMTLGDLLLTVFCHPNELLTRKHEFLRKVYLCAVIHFCNWLGLAVSGFSLTMLNIDKLIYFQWPLSYDQTMSKKRAAAFCVVIWTVSFGYVAYVWIFNVVHVETDCILQMSAEKRYFYELFMVMFCVMPVTSSMFVSVYLYRLTREKRSTSRCLGHNVDTLTFRNKMKSLVFIFATTAWTSFSLLPYRIFNIWRLHFWKWSDSSCEQRDKMNWVAWILLYLLTVNPIVNPLITALIYAPYRMIIKRFLINIPIGNRSFYNSHRGEPHTDTSYLSVRRSREGRSLFADQEMLTLRRVDEVRTSLTNANDDSWSPPNCTSQKALNGLLNCKNNNDATRHNSLIRDAD</sequence>
<evidence type="ECO:0000313" key="8">
    <source>
        <dbReference type="Proteomes" id="UP001608902"/>
    </source>
</evidence>
<evidence type="ECO:0000256" key="5">
    <source>
        <dbReference type="SAM" id="Phobius"/>
    </source>
</evidence>
<evidence type="ECO:0000256" key="1">
    <source>
        <dbReference type="ARBA" id="ARBA00004370"/>
    </source>
</evidence>
<evidence type="ECO:0000259" key="6">
    <source>
        <dbReference type="PROSITE" id="PS50262"/>
    </source>
</evidence>
<dbReference type="SUPFAM" id="SSF81321">
    <property type="entry name" value="Family A G protein-coupled receptor-like"/>
    <property type="match status" value="1"/>
</dbReference>
<comment type="subcellular location">
    <subcellularLocation>
        <location evidence="1">Membrane</location>
    </subcellularLocation>
</comment>
<proteinExistence type="predicted"/>
<dbReference type="Proteomes" id="UP001608902">
    <property type="component" value="Unassembled WGS sequence"/>
</dbReference>
<evidence type="ECO:0000256" key="3">
    <source>
        <dbReference type="ARBA" id="ARBA00022989"/>
    </source>
</evidence>
<keyword evidence="3 5" id="KW-1133">Transmembrane helix</keyword>
<feature type="transmembrane region" description="Helical" evidence="5">
    <location>
        <begin position="156"/>
        <end position="178"/>
    </location>
</feature>
<feature type="transmembrane region" description="Helical" evidence="5">
    <location>
        <begin position="239"/>
        <end position="264"/>
    </location>
</feature>
<feature type="transmembrane region" description="Helical" evidence="5">
    <location>
        <begin position="199"/>
        <end position="219"/>
    </location>
</feature>
<evidence type="ECO:0000256" key="2">
    <source>
        <dbReference type="ARBA" id="ARBA00022692"/>
    </source>
</evidence>
<dbReference type="AlphaFoldDB" id="A0ABD6E6T1"/>
<dbReference type="PROSITE" id="PS50262">
    <property type="entry name" value="G_PROTEIN_RECEP_F1_2"/>
    <property type="match status" value="1"/>
</dbReference>
<dbReference type="InterPro" id="IPR039952">
    <property type="entry name" value="Aex-2"/>
</dbReference>
<dbReference type="GO" id="GO:0016020">
    <property type="term" value="C:membrane"/>
    <property type="evidence" value="ECO:0007669"/>
    <property type="project" value="UniProtKB-SubCell"/>
</dbReference>
<dbReference type="Gene3D" id="1.20.1070.10">
    <property type="entry name" value="Rhodopsin 7-helix transmembrane proteins"/>
    <property type="match status" value="1"/>
</dbReference>
<feature type="transmembrane region" description="Helical" evidence="5">
    <location>
        <begin position="88"/>
        <end position="111"/>
    </location>
</feature>
<keyword evidence="2 5" id="KW-0812">Transmembrane</keyword>
<organism evidence="7 8">
    <name type="scientific">Gnathostoma spinigerum</name>
    <dbReference type="NCBI Taxonomy" id="75299"/>
    <lineage>
        <taxon>Eukaryota</taxon>
        <taxon>Metazoa</taxon>
        <taxon>Ecdysozoa</taxon>
        <taxon>Nematoda</taxon>
        <taxon>Chromadorea</taxon>
        <taxon>Rhabditida</taxon>
        <taxon>Spirurina</taxon>
        <taxon>Gnathostomatomorpha</taxon>
        <taxon>Gnathostomatoidea</taxon>
        <taxon>Gnathostomatidae</taxon>
        <taxon>Gnathostoma</taxon>
    </lineage>
</organism>
<name>A0ABD6E6T1_9BILA</name>
<dbReference type="PANTHER" id="PTHR21643:SF3">
    <property type="entry name" value="G-PROTEIN COUPLED RECEPTORS FAMILY 1 PROFILE DOMAIN-CONTAINING PROTEIN"/>
    <property type="match status" value="1"/>
</dbReference>
<dbReference type="Pfam" id="PF00001">
    <property type="entry name" value="7tm_1"/>
    <property type="match status" value="1"/>
</dbReference>
<feature type="domain" description="G-protein coupled receptors family 1 profile" evidence="6">
    <location>
        <begin position="99"/>
        <end position="356"/>
    </location>
</feature>